<sequence>MDSDPVKDLEIVAYVMTIAKTHKISVKEALEFYFKKLKFELEQKQQDKTNLSSSLKERLSPQNWEAVMKYVRHHLTNEEISQAYYQAKNEGKLKPAKLLVGGDFYFRNSDFVGSKYLPPGITVEAEVYDNTIGHVWLSPIECEFVFIDELEFI</sequence>
<name>A0A367S519_NOSPU</name>
<comment type="caution">
    <text evidence="1">The sequence shown here is derived from an EMBL/GenBank/DDBJ whole genome shotgun (WGS) entry which is preliminary data.</text>
</comment>
<dbReference type="Proteomes" id="UP000252085">
    <property type="component" value="Unassembled WGS sequence"/>
</dbReference>
<gene>
    <name evidence="1" type="ORF">A6769_37690</name>
</gene>
<dbReference type="AlphaFoldDB" id="A0A367S519"/>
<reference evidence="1 2" key="1">
    <citation type="submission" date="2016-04" db="EMBL/GenBank/DDBJ databases">
        <authorList>
            <person name="Evans L.H."/>
            <person name="Alamgir A."/>
            <person name="Owens N."/>
            <person name="Weber N.D."/>
            <person name="Virtaneva K."/>
            <person name="Barbian K."/>
            <person name="Babar A."/>
            <person name="Rosenke K."/>
        </authorList>
    </citation>
    <scope>NUCLEOTIDE SEQUENCE [LARGE SCALE GENOMIC DNA]</scope>
    <source>
        <strain evidence="1">NIES-2108</strain>
    </source>
</reference>
<dbReference type="EMBL" id="LXQE01000013">
    <property type="protein sequence ID" value="RCJ42362.1"/>
    <property type="molecule type" value="Genomic_DNA"/>
</dbReference>
<protein>
    <submittedName>
        <fullName evidence="1">Uncharacterized protein</fullName>
    </submittedName>
</protein>
<evidence type="ECO:0000313" key="1">
    <source>
        <dbReference type="EMBL" id="RCJ42362.1"/>
    </source>
</evidence>
<evidence type="ECO:0000313" key="2">
    <source>
        <dbReference type="Proteomes" id="UP000252085"/>
    </source>
</evidence>
<proteinExistence type="predicted"/>
<organism evidence="1 2">
    <name type="scientific">Nostoc punctiforme NIES-2108</name>
    <dbReference type="NCBI Taxonomy" id="1356359"/>
    <lineage>
        <taxon>Bacteria</taxon>
        <taxon>Bacillati</taxon>
        <taxon>Cyanobacteriota</taxon>
        <taxon>Cyanophyceae</taxon>
        <taxon>Nostocales</taxon>
        <taxon>Nostocaceae</taxon>
        <taxon>Nostoc</taxon>
    </lineage>
</organism>
<accession>A0A367S519</accession>